<gene>
    <name evidence="1" type="ORF">PR048_012447</name>
</gene>
<keyword evidence="2" id="KW-1185">Reference proteome</keyword>
<dbReference type="Proteomes" id="UP001159363">
    <property type="component" value="Chromosome X"/>
</dbReference>
<dbReference type="EMBL" id="JARBHB010000004">
    <property type="protein sequence ID" value="KAJ8886238.1"/>
    <property type="molecule type" value="Genomic_DNA"/>
</dbReference>
<accession>A0ABQ9HQT2</accession>
<proteinExistence type="predicted"/>
<comment type="caution">
    <text evidence="1">The sequence shown here is derived from an EMBL/GenBank/DDBJ whole genome shotgun (WGS) entry which is preliminary data.</text>
</comment>
<sequence length="94" mass="10169">MQWVCNSIRRSSTWCSKKQGVVAQTTAESGFVSMAGVVAQSTAEAEFVSMAGVVAQSTAEAEFVSMAQVTKEIAWMKGLLASYVRHNSLIRHVL</sequence>
<name>A0ABQ9HQT2_9NEOP</name>
<protein>
    <submittedName>
        <fullName evidence="1">Uncharacterized protein</fullName>
    </submittedName>
</protein>
<organism evidence="1 2">
    <name type="scientific">Dryococelus australis</name>
    <dbReference type="NCBI Taxonomy" id="614101"/>
    <lineage>
        <taxon>Eukaryota</taxon>
        <taxon>Metazoa</taxon>
        <taxon>Ecdysozoa</taxon>
        <taxon>Arthropoda</taxon>
        <taxon>Hexapoda</taxon>
        <taxon>Insecta</taxon>
        <taxon>Pterygota</taxon>
        <taxon>Neoptera</taxon>
        <taxon>Polyneoptera</taxon>
        <taxon>Phasmatodea</taxon>
        <taxon>Verophasmatodea</taxon>
        <taxon>Anareolatae</taxon>
        <taxon>Phasmatidae</taxon>
        <taxon>Eurycanthinae</taxon>
        <taxon>Dryococelus</taxon>
    </lineage>
</organism>
<evidence type="ECO:0000313" key="2">
    <source>
        <dbReference type="Proteomes" id="UP001159363"/>
    </source>
</evidence>
<reference evidence="1 2" key="1">
    <citation type="submission" date="2023-02" db="EMBL/GenBank/DDBJ databases">
        <title>LHISI_Scaffold_Assembly.</title>
        <authorList>
            <person name="Stuart O.P."/>
            <person name="Cleave R."/>
            <person name="Magrath M.J.L."/>
            <person name="Mikheyev A.S."/>
        </authorList>
    </citation>
    <scope>NUCLEOTIDE SEQUENCE [LARGE SCALE GENOMIC DNA]</scope>
    <source>
        <strain evidence="1">Daus_M_001</strain>
        <tissue evidence="1">Leg muscle</tissue>
    </source>
</reference>
<evidence type="ECO:0000313" key="1">
    <source>
        <dbReference type="EMBL" id="KAJ8886238.1"/>
    </source>
</evidence>